<dbReference type="EMBL" id="JADIKM010000004">
    <property type="protein sequence ID" value="MFK2905256.1"/>
    <property type="molecule type" value="Genomic_DNA"/>
</dbReference>
<gene>
    <name evidence="1" type="ORF">ISP17_14930</name>
</gene>
<comment type="caution">
    <text evidence="1">The sequence shown here is derived from an EMBL/GenBank/DDBJ whole genome shotgun (WGS) entry which is preliminary data.</text>
</comment>
<evidence type="ECO:0000313" key="2">
    <source>
        <dbReference type="Proteomes" id="UP001620460"/>
    </source>
</evidence>
<name>A0ABW8JYS7_9GAMM</name>
<reference evidence="1 2" key="1">
    <citation type="submission" date="2020-10" db="EMBL/GenBank/DDBJ databases">
        <title>Phylogeny of dyella-like bacteria.</title>
        <authorList>
            <person name="Fu J."/>
        </authorList>
    </citation>
    <scope>NUCLEOTIDE SEQUENCE [LARGE SCALE GENOMIC DNA]</scope>
    <source>
        <strain evidence="1 2">Gsoil3046</strain>
    </source>
</reference>
<organism evidence="1 2">
    <name type="scientific">Dyella ginsengisoli</name>
    <dbReference type="NCBI Taxonomy" id="363848"/>
    <lineage>
        <taxon>Bacteria</taxon>
        <taxon>Pseudomonadati</taxon>
        <taxon>Pseudomonadota</taxon>
        <taxon>Gammaproteobacteria</taxon>
        <taxon>Lysobacterales</taxon>
        <taxon>Rhodanobacteraceae</taxon>
        <taxon>Dyella</taxon>
    </lineage>
</organism>
<dbReference type="RefSeq" id="WP_404634588.1">
    <property type="nucleotide sequence ID" value="NZ_JADIKM010000004.1"/>
</dbReference>
<accession>A0ABW8JYS7</accession>
<sequence>MCQLYGSESGAHRVHLSSVAIMDARHGARLIDPGCKGVSVGFRFADGLAPTLKAHQFDVALSGDPMDLSLRIFTVTLAGTFDPSATGNPHGLLTVDRVDTFAKQTDFPDHLPAH</sequence>
<dbReference type="Proteomes" id="UP001620460">
    <property type="component" value="Unassembled WGS sequence"/>
</dbReference>
<proteinExistence type="predicted"/>
<protein>
    <submittedName>
        <fullName evidence="1">Uncharacterized protein</fullName>
    </submittedName>
</protein>
<evidence type="ECO:0000313" key="1">
    <source>
        <dbReference type="EMBL" id="MFK2905256.1"/>
    </source>
</evidence>
<keyword evidence="2" id="KW-1185">Reference proteome</keyword>